<evidence type="ECO:0000259" key="6">
    <source>
        <dbReference type="PROSITE" id="PS50035"/>
    </source>
</evidence>
<keyword evidence="4" id="KW-0964">Secreted</keyword>
<comment type="function">
    <text evidence="1">Could be a virulence factor.</text>
</comment>
<dbReference type="GO" id="GO:0005576">
    <property type="term" value="C:extracellular region"/>
    <property type="evidence" value="ECO:0007669"/>
    <property type="project" value="UniProtKB-SubCell"/>
</dbReference>
<gene>
    <name evidence="7" type="ORF">C8P66_11328</name>
</gene>
<evidence type="ECO:0000256" key="4">
    <source>
        <dbReference type="ARBA" id="ARBA00022525"/>
    </source>
</evidence>
<dbReference type="AlphaFoldDB" id="A0A2W7IDQ7"/>
<dbReference type="GO" id="GO:0030572">
    <property type="term" value="F:phosphatidyltransferase activity"/>
    <property type="evidence" value="ECO:0007669"/>
    <property type="project" value="UniProtKB-ARBA"/>
</dbReference>
<dbReference type="Gene3D" id="3.30.870.10">
    <property type="entry name" value="Endonuclease Chain A"/>
    <property type="match status" value="2"/>
</dbReference>
<dbReference type="InterPro" id="IPR001736">
    <property type="entry name" value="PLipase_D/transphosphatidylase"/>
</dbReference>
<dbReference type="PROSITE" id="PS50035">
    <property type="entry name" value="PLD"/>
    <property type="match status" value="2"/>
</dbReference>
<dbReference type="CDD" id="cd09113">
    <property type="entry name" value="PLDc_ymdC_like_2"/>
    <property type="match status" value="1"/>
</dbReference>
<evidence type="ECO:0000313" key="8">
    <source>
        <dbReference type="Proteomes" id="UP000249688"/>
    </source>
</evidence>
<name>A0A2W7IDQ7_9PROT</name>
<sequence length="472" mass="51218">MTARGPGAMAGAMLEPPAQAPAAATTALISDGLEAFALRAAVARKARTSLDLQYYIWNGDLTGRLLAREALLAADRGVKVRLLLDDMYAMGRERGLSAMDAHPNLELRLFNATNWRRWGRTGFLLEMLFGGWHLNRRMHNKAWIADGKVVICGGRNIGDRYFDASGDFNFRDLDLIIDGEVAAEAARMFEAYWNCPLARPISRLARIGQRRRGLPRLRARMDAANKAPEAQPFLDRLNAPPTDEAARLPIAAGAAHVLADGPEKVRGHAESAVAPALISLLAEARRGVLIISPYFVPGEDGAARLTDLARAGVRVAVITNSLAATDVVAVHGGYARYRERLLEAGVELYELKASGEKSAGVFGSRGASLHTKAMVVDGEAVFVGSFNLDPRSTTLNTEMGVLARQPALAALVREEFDRLAEGARSWRLRLVDGALVWDDGALLPGTPPEPGATLRRRVMAQILRRLPIESQL</sequence>
<dbReference type="Proteomes" id="UP000249688">
    <property type="component" value="Unassembled WGS sequence"/>
</dbReference>
<dbReference type="InterPro" id="IPR025202">
    <property type="entry name" value="PLD-like_dom"/>
</dbReference>
<dbReference type="GO" id="GO:0032049">
    <property type="term" value="P:cardiolipin biosynthetic process"/>
    <property type="evidence" value="ECO:0007669"/>
    <property type="project" value="UniProtKB-ARBA"/>
</dbReference>
<organism evidence="7 8">
    <name type="scientific">Humitalea rosea</name>
    <dbReference type="NCBI Taxonomy" id="990373"/>
    <lineage>
        <taxon>Bacteria</taxon>
        <taxon>Pseudomonadati</taxon>
        <taxon>Pseudomonadota</taxon>
        <taxon>Alphaproteobacteria</taxon>
        <taxon>Acetobacterales</taxon>
        <taxon>Roseomonadaceae</taxon>
        <taxon>Humitalea</taxon>
    </lineage>
</organism>
<dbReference type="OrthoDB" id="9814092at2"/>
<dbReference type="Pfam" id="PF13091">
    <property type="entry name" value="PLDc_2"/>
    <property type="match status" value="2"/>
</dbReference>
<dbReference type="SMART" id="SM00155">
    <property type="entry name" value="PLDc"/>
    <property type="match status" value="2"/>
</dbReference>
<protein>
    <recommendedName>
        <fullName evidence="3">Phospholipase D</fullName>
    </recommendedName>
    <alternativeName>
        <fullName evidence="5">Choline phosphatase</fullName>
    </alternativeName>
</protein>
<reference evidence="7 8" key="1">
    <citation type="submission" date="2018-06" db="EMBL/GenBank/DDBJ databases">
        <title>Genomic Encyclopedia of Archaeal and Bacterial Type Strains, Phase II (KMG-II): from individual species to whole genera.</title>
        <authorList>
            <person name="Goeker M."/>
        </authorList>
    </citation>
    <scope>NUCLEOTIDE SEQUENCE [LARGE SCALE GENOMIC DNA]</scope>
    <source>
        <strain evidence="7 8">DSM 24525</strain>
    </source>
</reference>
<dbReference type="PANTHER" id="PTHR21248:SF12">
    <property type="entry name" value="CARDIOLIPIN SYNTHASE C"/>
    <property type="match status" value="1"/>
</dbReference>
<keyword evidence="8" id="KW-1185">Reference proteome</keyword>
<evidence type="ECO:0000256" key="1">
    <source>
        <dbReference type="ARBA" id="ARBA00003145"/>
    </source>
</evidence>
<accession>A0A2W7IDQ7</accession>
<dbReference type="EMBL" id="QKYU01000013">
    <property type="protein sequence ID" value="PZW44861.1"/>
    <property type="molecule type" value="Genomic_DNA"/>
</dbReference>
<feature type="domain" description="PLD phosphodiesterase" evidence="6">
    <location>
        <begin position="134"/>
        <end position="161"/>
    </location>
</feature>
<dbReference type="RefSeq" id="WP_111398581.1">
    <property type="nucleotide sequence ID" value="NZ_QKYU01000013.1"/>
</dbReference>
<evidence type="ECO:0000256" key="3">
    <source>
        <dbReference type="ARBA" id="ARBA00018392"/>
    </source>
</evidence>
<dbReference type="CDD" id="cd09111">
    <property type="entry name" value="PLDc_ymdC_like_1"/>
    <property type="match status" value="1"/>
</dbReference>
<evidence type="ECO:0000256" key="2">
    <source>
        <dbReference type="ARBA" id="ARBA00004613"/>
    </source>
</evidence>
<evidence type="ECO:0000256" key="5">
    <source>
        <dbReference type="ARBA" id="ARBA00029594"/>
    </source>
</evidence>
<feature type="domain" description="PLD phosphodiesterase" evidence="6">
    <location>
        <begin position="365"/>
        <end position="392"/>
    </location>
</feature>
<comment type="subcellular location">
    <subcellularLocation>
        <location evidence="2">Secreted</location>
    </subcellularLocation>
</comment>
<evidence type="ECO:0000313" key="7">
    <source>
        <dbReference type="EMBL" id="PZW44861.1"/>
    </source>
</evidence>
<dbReference type="SUPFAM" id="SSF56024">
    <property type="entry name" value="Phospholipase D/nuclease"/>
    <property type="match status" value="2"/>
</dbReference>
<comment type="caution">
    <text evidence="7">The sequence shown here is derived from an EMBL/GenBank/DDBJ whole genome shotgun (WGS) entry which is preliminary data.</text>
</comment>
<proteinExistence type="predicted"/>
<dbReference type="PANTHER" id="PTHR21248">
    <property type="entry name" value="CARDIOLIPIN SYNTHASE"/>
    <property type="match status" value="1"/>
</dbReference>